<evidence type="ECO:0000259" key="10">
    <source>
        <dbReference type="Pfam" id="PF25954"/>
    </source>
</evidence>
<dbReference type="Pfam" id="PF25954">
    <property type="entry name" value="Beta-barrel_RND_2"/>
    <property type="match status" value="1"/>
</dbReference>
<dbReference type="Gene3D" id="2.40.420.20">
    <property type="match status" value="1"/>
</dbReference>
<dbReference type="PANTHER" id="PTHR30469:SF15">
    <property type="entry name" value="HLYD FAMILY OF SECRETION PROTEINS"/>
    <property type="match status" value="1"/>
</dbReference>
<dbReference type="Pfam" id="PF25917">
    <property type="entry name" value="BSH_RND"/>
    <property type="match status" value="1"/>
</dbReference>
<dbReference type="AlphaFoldDB" id="U5QG83"/>
<keyword evidence="8" id="KW-0472">Membrane</keyword>
<keyword evidence="3" id="KW-0862">Zinc</keyword>
<protein>
    <submittedName>
        <fullName evidence="12">RND family efflux transporter MFP subunit</fullName>
    </submittedName>
</protein>
<dbReference type="GO" id="GO:0046686">
    <property type="term" value="P:response to cadmium ion"/>
    <property type="evidence" value="ECO:0007669"/>
    <property type="project" value="UniProtKB-KW"/>
</dbReference>
<feature type="domain" description="CusB-like beta-barrel" evidence="10">
    <location>
        <begin position="272"/>
        <end position="340"/>
    </location>
</feature>
<evidence type="ECO:0000259" key="9">
    <source>
        <dbReference type="Pfam" id="PF25917"/>
    </source>
</evidence>
<dbReference type="NCBIfam" id="TIGR01730">
    <property type="entry name" value="RND_mfp"/>
    <property type="match status" value="1"/>
</dbReference>
<dbReference type="InterPro" id="IPR058637">
    <property type="entry name" value="YknX-like_C"/>
</dbReference>
<dbReference type="HOGENOM" id="CLU_018816_1_3_3"/>
<evidence type="ECO:0000256" key="4">
    <source>
        <dbReference type="ARBA" id="ARBA00043263"/>
    </source>
</evidence>
<dbReference type="KEGG" id="glj:GKIL_0403"/>
<feature type="domain" description="Multidrug resistance protein MdtA-like barrel-sandwich hybrid" evidence="9">
    <location>
        <begin position="106"/>
        <end position="255"/>
    </location>
</feature>
<feature type="coiled-coil region" evidence="6">
    <location>
        <begin position="149"/>
        <end position="176"/>
    </location>
</feature>
<keyword evidence="8" id="KW-0812">Transmembrane</keyword>
<dbReference type="eggNOG" id="COG0845">
    <property type="taxonomic scope" value="Bacteria"/>
</dbReference>
<keyword evidence="13" id="KW-1185">Reference proteome</keyword>
<keyword evidence="2" id="KW-0813">Transport</keyword>
<keyword evidence="4" id="KW-0105">Cadmium resistance</keyword>
<evidence type="ECO:0000256" key="5">
    <source>
        <dbReference type="ARBA" id="ARBA00058766"/>
    </source>
</evidence>
<dbReference type="Pfam" id="PF25989">
    <property type="entry name" value="YknX_C"/>
    <property type="match status" value="1"/>
</dbReference>
<sequence>MRPSLQQVDVPPQAGAVENGQGATRGQSWLVRGAAGAGLVALVALAWALSRPGAKTAPVASSAPAGQSITVQPVRRAIFPRTLLVTGSIAAWDELPIGAETTGLRIERIAAQEGEHVRRGQLLAQLNDRPLQAQIRQVKADIARNRALIAQQQASYQEARAQEREAMNNRNRFEALVQEGAISSLEAEARRTTADTSQARTSAALQAIAVATSDLARAQAHLEELQAMLAQTRVVAPADGFISKRQAKLGSVVSPLAASALFMLVRDGRLELQAEVPEVHLTAIRTGQPVQVRTDAEPQKTYQARVREIAPAVDAQSRDAQVRIDLPASPRLHPGMFVRGLLQLGTAEALAVPEAAVLYKDARPFVFVVEGHKAVRREVITGERRDGQVEIRSGLVAGQPVVLSGAGYLKDGDPVRVIGGAS</sequence>
<accession>U5QG83</accession>
<feature type="transmembrane region" description="Helical" evidence="8">
    <location>
        <begin position="29"/>
        <end position="49"/>
    </location>
</feature>
<feature type="coiled-coil region" evidence="6">
    <location>
        <begin position="208"/>
        <end position="235"/>
    </location>
</feature>
<dbReference type="Proteomes" id="UP000017396">
    <property type="component" value="Chromosome"/>
</dbReference>
<dbReference type="FunFam" id="2.40.420.20:FF:000006">
    <property type="entry name" value="RND family efflux transporter MFP subunit"/>
    <property type="match status" value="1"/>
</dbReference>
<evidence type="ECO:0000259" key="11">
    <source>
        <dbReference type="Pfam" id="PF25989"/>
    </source>
</evidence>
<organism evidence="12 13">
    <name type="scientific">Gloeobacter kilaueensis (strain ATCC BAA-2537 / CCAP 1431/1 / ULC 316 / JS1)</name>
    <dbReference type="NCBI Taxonomy" id="1183438"/>
    <lineage>
        <taxon>Bacteria</taxon>
        <taxon>Bacillati</taxon>
        <taxon>Cyanobacteriota</taxon>
        <taxon>Cyanophyceae</taxon>
        <taxon>Gloeobacterales</taxon>
        <taxon>Gloeobacteraceae</taxon>
        <taxon>Gloeobacter</taxon>
    </lineage>
</organism>
<evidence type="ECO:0000313" key="13">
    <source>
        <dbReference type="Proteomes" id="UP000017396"/>
    </source>
</evidence>
<name>U5QG83_GLOK1</name>
<evidence type="ECO:0000256" key="6">
    <source>
        <dbReference type="SAM" id="Coils"/>
    </source>
</evidence>
<comment type="similarity">
    <text evidence="1">Belongs to the membrane fusion protein (MFP) (TC 8.A.1) family.</text>
</comment>
<dbReference type="STRING" id="1183438.GKIL_0403"/>
<proteinExistence type="inferred from homology"/>
<keyword evidence="8" id="KW-1133">Transmembrane helix</keyword>
<keyword evidence="6" id="KW-0175">Coiled coil</keyword>
<dbReference type="Gene3D" id="2.40.30.170">
    <property type="match status" value="1"/>
</dbReference>
<dbReference type="EMBL" id="CP003587">
    <property type="protein sequence ID" value="AGY56649.1"/>
    <property type="molecule type" value="Genomic_DNA"/>
</dbReference>
<dbReference type="PANTHER" id="PTHR30469">
    <property type="entry name" value="MULTIDRUG RESISTANCE PROTEIN MDTA"/>
    <property type="match status" value="1"/>
</dbReference>
<reference evidence="12 13" key="1">
    <citation type="journal article" date="2013" name="PLoS ONE">
        <title>Cultivation and Complete Genome Sequencing of Gloeobacter kilaueensis sp. nov., from a Lava Cave in Kilauea Caldera, Hawai'i.</title>
        <authorList>
            <person name="Saw J.H."/>
            <person name="Schatz M."/>
            <person name="Brown M.V."/>
            <person name="Kunkel D.D."/>
            <person name="Foster J.S."/>
            <person name="Shick H."/>
            <person name="Christensen S."/>
            <person name="Hou S."/>
            <person name="Wan X."/>
            <person name="Donachie S.P."/>
        </authorList>
    </citation>
    <scope>NUCLEOTIDE SEQUENCE [LARGE SCALE GENOMIC DNA]</scope>
    <source>
        <strain evidence="13">JS</strain>
    </source>
</reference>
<evidence type="ECO:0000256" key="1">
    <source>
        <dbReference type="ARBA" id="ARBA00009477"/>
    </source>
</evidence>
<dbReference type="RefSeq" id="WP_023171670.1">
    <property type="nucleotide sequence ID" value="NC_022600.1"/>
</dbReference>
<evidence type="ECO:0000313" key="12">
    <source>
        <dbReference type="EMBL" id="AGY56649.1"/>
    </source>
</evidence>
<feature type="domain" description="YknX-like C-terminal permuted SH3-like" evidence="11">
    <location>
        <begin position="349"/>
        <end position="417"/>
    </location>
</feature>
<evidence type="ECO:0000256" key="2">
    <source>
        <dbReference type="ARBA" id="ARBA00022448"/>
    </source>
</evidence>
<comment type="function">
    <text evidence="5">CzcA and CzcB together would act in zinc efflux nearly as effectively as the complete czc efflux system (CzcABC). The CzcB protein is thought to funnel zinc cations to the CzcA transport protein.</text>
</comment>
<dbReference type="GO" id="GO:0015562">
    <property type="term" value="F:efflux transmembrane transporter activity"/>
    <property type="evidence" value="ECO:0007669"/>
    <property type="project" value="TreeGrafter"/>
</dbReference>
<evidence type="ECO:0000256" key="8">
    <source>
        <dbReference type="SAM" id="Phobius"/>
    </source>
</evidence>
<gene>
    <name evidence="12" type="primary">macA</name>
    <name evidence="12" type="ORF">GKIL_0403</name>
</gene>
<dbReference type="InterPro" id="IPR058792">
    <property type="entry name" value="Beta-barrel_RND_2"/>
</dbReference>
<dbReference type="GO" id="GO:1990281">
    <property type="term" value="C:efflux pump complex"/>
    <property type="evidence" value="ECO:0007669"/>
    <property type="project" value="TreeGrafter"/>
</dbReference>
<evidence type="ECO:0000256" key="7">
    <source>
        <dbReference type="SAM" id="MobiDB-lite"/>
    </source>
</evidence>
<dbReference type="Gene3D" id="2.40.50.100">
    <property type="match status" value="2"/>
</dbReference>
<dbReference type="FunFam" id="2.40.30.170:FF:000010">
    <property type="entry name" value="Efflux RND transporter periplasmic adaptor subunit"/>
    <property type="match status" value="1"/>
</dbReference>
<dbReference type="InterPro" id="IPR006143">
    <property type="entry name" value="RND_pump_MFP"/>
</dbReference>
<dbReference type="InterPro" id="IPR058625">
    <property type="entry name" value="MdtA-like_BSH"/>
</dbReference>
<feature type="region of interest" description="Disordered" evidence="7">
    <location>
        <begin position="1"/>
        <end position="22"/>
    </location>
</feature>
<evidence type="ECO:0000256" key="3">
    <source>
        <dbReference type="ARBA" id="ARBA00022833"/>
    </source>
</evidence>
<dbReference type="SUPFAM" id="SSF111369">
    <property type="entry name" value="HlyD-like secretion proteins"/>
    <property type="match status" value="1"/>
</dbReference>